<dbReference type="InterPro" id="IPR027417">
    <property type="entry name" value="P-loop_NTPase"/>
</dbReference>
<evidence type="ECO:0000256" key="2">
    <source>
        <dbReference type="SAM" id="MobiDB-lite"/>
    </source>
</evidence>
<keyword evidence="5" id="KW-1185">Reference proteome</keyword>
<protein>
    <submittedName>
        <fullName evidence="4">Putative nwd2 protein</fullName>
    </submittedName>
</protein>
<name>A0A8H6X6B8_9AGAR</name>
<accession>A0A8H6X6B8</accession>
<keyword evidence="1" id="KW-0677">Repeat</keyword>
<dbReference type="AlphaFoldDB" id="A0A8H6X6B8"/>
<gene>
    <name evidence="4" type="ORF">MSAN_02359500</name>
</gene>
<dbReference type="InterPro" id="IPR056884">
    <property type="entry name" value="NPHP3-like_N"/>
</dbReference>
<proteinExistence type="predicted"/>
<dbReference type="EMBL" id="JACAZH010000043">
    <property type="protein sequence ID" value="KAF7334895.1"/>
    <property type="molecule type" value="Genomic_DNA"/>
</dbReference>
<feature type="domain" description="NACHT" evidence="3">
    <location>
        <begin position="168"/>
        <end position="316"/>
    </location>
</feature>
<evidence type="ECO:0000259" key="3">
    <source>
        <dbReference type="PROSITE" id="PS50837"/>
    </source>
</evidence>
<dbReference type="InterPro" id="IPR007111">
    <property type="entry name" value="NACHT_NTPase"/>
</dbReference>
<dbReference type="PANTHER" id="PTHR10039">
    <property type="entry name" value="AMELOGENIN"/>
    <property type="match status" value="1"/>
</dbReference>
<feature type="region of interest" description="Disordered" evidence="2">
    <location>
        <begin position="35"/>
        <end position="71"/>
    </location>
</feature>
<dbReference type="Proteomes" id="UP000623467">
    <property type="component" value="Unassembled WGS sequence"/>
</dbReference>
<sequence length="845" mass="95124">MPADHHQFGIAQARANVGNDGNIINNYRLGGGRGGAGGEGRNGAGGEGGQGMDSSPSLTSPPRDTTKPLPGQGILTQIRLRHRIDILHRSVALEAIHDSAESFPQPRCHPDTRTQMLRHLQGWALNGIDPESDMDSESDVESESNVESESDSESSIFAMDGPADPETNILWLYGPAGAGKSAIMQTLAAQLRDAGRLGGSFFFKRGHAMRGNAKTLFATIAYQLALAVPWLRTPISQIVENDPSIVVRSIAIQIKTLISDPCRSYVHENCDPVVILIDGLDECEGQEVQEEILHAIQHSSKHPIHLRFILASRPEAHIREVFNSAVYAGSYRSFNVEQSFEDVRKYLRDEFLRIHREHRTMAKIPVPWPSWDVLEQLVDNSSGHFIYAATIIKFIDDKNYRPTERLEVVQNPNSSGLESAFDTLDQLYMTILHSAQRQSELIPILCAISYFQLVASDIDQLFELAEGETRLLLRGLHSLLDVPSESEDNADDGYDKHSISLHHASFGDFLRNPDRSGDFCVGPFQRRRTWLLSRLIHFIVSLPPSDAVAELFPLIGSINPDYIFDQGEILSSYNDKLASWLKNMRSPPTDVIELWEDYAFMVSIDNMPWSAFKQNVLPSPELLRIFVLLGFLHHQLFQIPIKLDLSWTDLRTTLCSLRSKSVGDAQVLPVHQPQTALPLVARDLALQLIRKMVKNHIDTDGGVNPSASRDAVLLFNHSDPSVVLEAAYTRSQYELGCDISHLVRLSPPCPVLYRELWSIPPSEIWSFRPSGYALIHHVSKWLESFPDSMMELITLWQQALPDHDRHRISLNLDPNDEERYWHHRVKRYNNTIVRLNLPDSLKIIL</sequence>
<dbReference type="OrthoDB" id="5967843at2759"/>
<evidence type="ECO:0000256" key="1">
    <source>
        <dbReference type="ARBA" id="ARBA00022737"/>
    </source>
</evidence>
<feature type="compositionally biased region" description="Gly residues" evidence="2">
    <location>
        <begin position="35"/>
        <end position="51"/>
    </location>
</feature>
<dbReference type="SUPFAM" id="SSF52540">
    <property type="entry name" value="P-loop containing nucleoside triphosphate hydrolases"/>
    <property type="match status" value="1"/>
</dbReference>
<dbReference type="Pfam" id="PF24883">
    <property type="entry name" value="NPHP3_N"/>
    <property type="match status" value="1"/>
</dbReference>
<feature type="region of interest" description="Disordered" evidence="2">
    <location>
        <begin position="126"/>
        <end position="155"/>
    </location>
</feature>
<feature type="compositionally biased region" description="Polar residues" evidence="2">
    <location>
        <begin position="52"/>
        <end position="63"/>
    </location>
</feature>
<feature type="compositionally biased region" description="Acidic residues" evidence="2">
    <location>
        <begin position="130"/>
        <end position="152"/>
    </location>
</feature>
<dbReference type="PANTHER" id="PTHR10039:SF17">
    <property type="entry name" value="FUNGAL STAND N-TERMINAL GOODBYE DOMAIN-CONTAINING PROTEIN-RELATED"/>
    <property type="match status" value="1"/>
</dbReference>
<comment type="caution">
    <text evidence="4">The sequence shown here is derived from an EMBL/GenBank/DDBJ whole genome shotgun (WGS) entry which is preliminary data.</text>
</comment>
<organism evidence="4 5">
    <name type="scientific">Mycena sanguinolenta</name>
    <dbReference type="NCBI Taxonomy" id="230812"/>
    <lineage>
        <taxon>Eukaryota</taxon>
        <taxon>Fungi</taxon>
        <taxon>Dikarya</taxon>
        <taxon>Basidiomycota</taxon>
        <taxon>Agaricomycotina</taxon>
        <taxon>Agaricomycetes</taxon>
        <taxon>Agaricomycetidae</taxon>
        <taxon>Agaricales</taxon>
        <taxon>Marasmiineae</taxon>
        <taxon>Mycenaceae</taxon>
        <taxon>Mycena</taxon>
    </lineage>
</organism>
<evidence type="ECO:0000313" key="5">
    <source>
        <dbReference type="Proteomes" id="UP000623467"/>
    </source>
</evidence>
<evidence type="ECO:0000313" key="4">
    <source>
        <dbReference type="EMBL" id="KAF7334895.1"/>
    </source>
</evidence>
<dbReference type="PROSITE" id="PS50837">
    <property type="entry name" value="NACHT"/>
    <property type="match status" value="1"/>
</dbReference>
<dbReference type="Gene3D" id="3.40.50.300">
    <property type="entry name" value="P-loop containing nucleotide triphosphate hydrolases"/>
    <property type="match status" value="1"/>
</dbReference>
<reference evidence="4" key="1">
    <citation type="submission" date="2020-05" db="EMBL/GenBank/DDBJ databases">
        <title>Mycena genomes resolve the evolution of fungal bioluminescence.</title>
        <authorList>
            <person name="Tsai I.J."/>
        </authorList>
    </citation>
    <scope>NUCLEOTIDE SEQUENCE</scope>
    <source>
        <strain evidence="4">160909Yilan</strain>
    </source>
</reference>